<feature type="region of interest" description="Disordered" evidence="1">
    <location>
        <begin position="154"/>
        <end position="219"/>
    </location>
</feature>
<dbReference type="EMBL" id="MU857291">
    <property type="protein sequence ID" value="KAK4148659.1"/>
    <property type="molecule type" value="Genomic_DNA"/>
</dbReference>
<comment type="caution">
    <text evidence="2">The sequence shown here is derived from an EMBL/GenBank/DDBJ whole genome shotgun (WGS) entry which is preliminary data.</text>
</comment>
<reference evidence="2" key="2">
    <citation type="submission" date="2023-05" db="EMBL/GenBank/DDBJ databases">
        <authorList>
            <consortium name="Lawrence Berkeley National Laboratory"/>
            <person name="Steindorff A."/>
            <person name="Hensen N."/>
            <person name="Bonometti L."/>
            <person name="Westerberg I."/>
            <person name="Brannstrom I.O."/>
            <person name="Guillou S."/>
            <person name="Cros-Aarteil S."/>
            <person name="Calhoun S."/>
            <person name="Haridas S."/>
            <person name="Kuo A."/>
            <person name="Mondo S."/>
            <person name="Pangilinan J."/>
            <person name="Riley R."/>
            <person name="Labutti K."/>
            <person name="Andreopoulos B."/>
            <person name="Lipzen A."/>
            <person name="Chen C."/>
            <person name="Yanf M."/>
            <person name="Daum C."/>
            <person name="Ng V."/>
            <person name="Clum A."/>
            <person name="Ohm R."/>
            <person name="Martin F."/>
            <person name="Silar P."/>
            <person name="Natvig D."/>
            <person name="Lalanne C."/>
            <person name="Gautier V."/>
            <person name="Ament-Velasquez S.L."/>
            <person name="Kruys A."/>
            <person name="Hutchinson M.I."/>
            <person name="Powell A.J."/>
            <person name="Barry K."/>
            <person name="Miller A.N."/>
            <person name="Grigoriev I.V."/>
            <person name="Debuchy R."/>
            <person name="Gladieux P."/>
            <person name="Thoren M.H."/>
            <person name="Johannesson H."/>
        </authorList>
    </citation>
    <scope>NUCLEOTIDE SEQUENCE</scope>
    <source>
        <strain evidence="2">CBS 538.74</strain>
    </source>
</reference>
<sequence>CRACDFSFHILAKCYHAFPELAPEGFEPRKHLVNKVKNRLETDEALRSEVERLGKKPRKSGQPSELTTIATRRRSHGLFRGHRGGFSGLGRFDPRLQPNQPIYQLYGSSGRRTLATRGCQSWGTATSTSKSQHQKAKNVSYGYSKWPVAYRFSGTQRPSPQSFKDPISPSSARHRITMGSSSSNILPSQPTKQPSSCAETSSIPGRKGSHATFQPKPGI</sequence>
<keyword evidence="3" id="KW-1185">Reference proteome</keyword>
<protein>
    <submittedName>
        <fullName evidence="2">Uncharacterized protein</fullName>
    </submittedName>
</protein>
<evidence type="ECO:0000313" key="3">
    <source>
        <dbReference type="Proteomes" id="UP001302745"/>
    </source>
</evidence>
<proteinExistence type="predicted"/>
<gene>
    <name evidence="2" type="ORF">C8A00DRAFT_19550</name>
</gene>
<reference evidence="2" key="1">
    <citation type="journal article" date="2023" name="Mol. Phylogenet. Evol.">
        <title>Genome-scale phylogeny and comparative genomics of the fungal order Sordariales.</title>
        <authorList>
            <person name="Hensen N."/>
            <person name="Bonometti L."/>
            <person name="Westerberg I."/>
            <person name="Brannstrom I.O."/>
            <person name="Guillou S."/>
            <person name="Cros-Aarteil S."/>
            <person name="Calhoun S."/>
            <person name="Haridas S."/>
            <person name="Kuo A."/>
            <person name="Mondo S."/>
            <person name="Pangilinan J."/>
            <person name="Riley R."/>
            <person name="LaButti K."/>
            <person name="Andreopoulos B."/>
            <person name="Lipzen A."/>
            <person name="Chen C."/>
            <person name="Yan M."/>
            <person name="Daum C."/>
            <person name="Ng V."/>
            <person name="Clum A."/>
            <person name="Steindorff A."/>
            <person name="Ohm R.A."/>
            <person name="Martin F."/>
            <person name="Silar P."/>
            <person name="Natvig D.O."/>
            <person name="Lalanne C."/>
            <person name="Gautier V."/>
            <person name="Ament-Velasquez S.L."/>
            <person name="Kruys A."/>
            <person name="Hutchinson M.I."/>
            <person name="Powell A.J."/>
            <person name="Barry K."/>
            <person name="Miller A.N."/>
            <person name="Grigoriev I.V."/>
            <person name="Debuchy R."/>
            <person name="Gladieux P."/>
            <person name="Hiltunen Thoren M."/>
            <person name="Johannesson H."/>
        </authorList>
    </citation>
    <scope>NUCLEOTIDE SEQUENCE</scope>
    <source>
        <strain evidence="2">CBS 538.74</strain>
    </source>
</reference>
<dbReference type="Proteomes" id="UP001302745">
    <property type="component" value="Unassembled WGS sequence"/>
</dbReference>
<accession>A0AAN6ZSQ4</accession>
<feature type="compositionally biased region" description="Polar residues" evidence="1">
    <location>
        <begin position="178"/>
        <end position="203"/>
    </location>
</feature>
<evidence type="ECO:0000313" key="2">
    <source>
        <dbReference type="EMBL" id="KAK4148659.1"/>
    </source>
</evidence>
<organism evidence="2 3">
    <name type="scientific">Chaetomidium leptoderma</name>
    <dbReference type="NCBI Taxonomy" id="669021"/>
    <lineage>
        <taxon>Eukaryota</taxon>
        <taxon>Fungi</taxon>
        <taxon>Dikarya</taxon>
        <taxon>Ascomycota</taxon>
        <taxon>Pezizomycotina</taxon>
        <taxon>Sordariomycetes</taxon>
        <taxon>Sordariomycetidae</taxon>
        <taxon>Sordariales</taxon>
        <taxon>Chaetomiaceae</taxon>
        <taxon>Chaetomidium</taxon>
    </lineage>
</organism>
<dbReference type="AlphaFoldDB" id="A0AAN6ZSQ4"/>
<feature type="non-terminal residue" evidence="2">
    <location>
        <position position="1"/>
    </location>
</feature>
<evidence type="ECO:0000256" key="1">
    <source>
        <dbReference type="SAM" id="MobiDB-lite"/>
    </source>
</evidence>
<name>A0AAN6ZSQ4_9PEZI</name>